<gene>
    <name evidence="6" type="ORF">SAMN02745163_01774</name>
</gene>
<sequence>MKSLSEGKYKGIDISNWQGNINFTGAKNDGIEIVYIKATEGNYYADPYLDNYYEAAKNNGLLVGFYHYFKANIDPKAQAQFFVDNIYGKTIECRLALDIEENEGCDPDLLSNMCVEFLQEVEKLSGKGVVVYTYTNFAQNNLTTILSVYPLWIAHYEVDAPDDNPIWDSWVGFQYSDTGHVNGIDGNCDLDVFMDGILLDGTPTPPTPPPDPQNTYTVKPGDTLSSIAQMYGTTWQHLAEINNLSNPDLIYPGQVLIIDTGSQNTYTVKSGDTLSGIAQMYGTTWQHLASINNISNPNLIYPGQVLIIGTDSQNTYTVKSGDTLSGIAEMYGTTWQHLASINNISNPNLIYPGQVLIIGTGSQSTYTVRSGDTLSGIAEMYGTTWQHLAEINNISNPDLIYPGQVLKI</sequence>
<dbReference type="CDD" id="cd06525">
    <property type="entry name" value="GH25_Lyc-like"/>
    <property type="match status" value="1"/>
</dbReference>
<dbReference type="OrthoDB" id="9800780at2"/>
<dbReference type="PROSITE" id="PS00953">
    <property type="entry name" value="GLYCOSYL_HYDROL_F25_1"/>
    <property type="match status" value="1"/>
</dbReference>
<evidence type="ECO:0000256" key="1">
    <source>
        <dbReference type="ARBA" id="ARBA00010646"/>
    </source>
</evidence>
<protein>
    <recommendedName>
        <fullName evidence="4">Lysozyme</fullName>
        <ecNumber evidence="4">3.2.1.17</ecNumber>
    </recommendedName>
</protein>
<proteinExistence type="inferred from homology"/>
<feature type="domain" description="LysM" evidence="5">
    <location>
        <begin position="314"/>
        <end position="358"/>
    </location>
</feature>
<dbReference type="InterPro" id="IPR018392">
    <property type="entry name" value="LysM"/>
</dbReference>
<feature type="domain" description="LysM" evidence="5">
    <location>
        <begin position="264"/>
        <end position="308"/>
    </location>
</feature>
<dbReference type="SUPFAM" id="SSF51445">
    <property type="entry name" value="(Trans)glycosidases"/>
    <property type="match status" value="1"/>
</dbReference>
<accession>A0A1M6IP14</accession>
<feature type="domain" description="LysM" evidence="5">
    <location>
        <begin position="364"/>
        <end position="408"/>
    </location>
</feature>
<evidence type="ECO:0000313" key="7">
    <source>
        <dbReference type="Proteomes" id="UP000184310"/>
    </source>
</evidence>
<dbReference type="InterPro" id="IPR036779">
    <property type="entry name" value="LysM_dom_sf"/>
</dbReference>
<dbReference type="Gene3D" id="3.20.20.80">
    <property type="entry name" value="Glycosidases"/>
    <property type="match status" value="1"/>
</dbReference>
<evidence type="ECO:0000313" key="6">
    <source>
        <dbReference type="EMBL" id="SHJ36177.1"/>
    </source>
</evidence>
<dbReference type="PANTHER" id="PTHR33734">
    <property type="entry name" value="LYSM DOMAIN-CONTAINING GPI-ANCHORED PROTEIN 2"/>
    <property type="match status" value="1"/>
</dbReference>
<dbReference type="GO" id="GO:0008932">
    <property type="term" value="F:lytic endotransglycosylase activity"/>
    <property type="evidence" value="ECO:0007669"/>
    <property type="project" value="TreeGrafter"/>
</dbReference>
<keyword evidence="3 4" id="KW-0326">Glycosidase</keyword>
<dbReference type="Proteomes" id="UP000184310">
    <property type="component" value="Unassembled WGS sequence"/>
</dbReference>
<dbReference type="PROSITE" id="PS51904">
    <property type="entry name" value="GLYCOSYL_HYDROL_F25_2"/>
    <property type="match status" value="1"/>
</dbReference>
<keyword evidence="2 4" id="KW-0378">Hydrolase</keyword>
<dbReference type="CDD" id="cd00118">
    <property type="entry name" value="LysM"/>
    <property type="match status" value="4"/>
</dbReference>
<dbReference type="InterPro" id="IPR002053">
    <property type="entry name" value="Glyco_hydro_25"/>
</dbReference>
<dbReference type="GO" id="GO:0009253">
    <property type="term" value="P:peptidoglycan catabolic process"/>
    <property type="evidence" value="ECO:0007669"/>
    <property type="project" value="InterPro"/>
</dbReference>
<name>A0A1M6IP14_9CLOT</name>
<dbReference type="InterPro" id="IPR017853">
    <property type="entry name" value="GH"/>
</dbReference>
<evidence type="ECO:0000256" key="3">
    <source>
        <dbReference type="ARBA" id="ARBA00023295"/>
    </source>
</evidence>
<evidence type="ECO:0000256" key="4">
    <source>
        <dbReference type="RuleBase" id="RU361176"/>
    </source>
</evidence>
<dbReference type="EC" id="3.2.1.17" evidence="4"/>
<dbReference type="RefSeq" id="WP_072986321.1">
    <property type="nucleotide sequence ID" value="NZ_FQZB01000008.1"/>
</dbReference>
<dbReference type="STRING" id="1121302.SAMN02745163_01774"/>
<dbReference type="Gene3D" id="3.10.350.10">
    <property type="entry name" value="LysM domain"/>
    <property type="match status" value="4"/>
</dbReference>
<comment type="similarity">
    <text evidence="1 4">Belongs to the glycosyl hydrolase 25 family.</text>
</comment>
<dbReference type="PANTHER" id="PTHR33734:SF22">
    <property type="entry name" value="MEMBRANE-BOUND LYTIC MUREIN TRANSGLYCOSYLASE D"/>
    <property type="match status" value="1"/>
</dbReference>
<dbReference type="PROSITE" id="PS51782">
    <property type="entry name" value="LYSM"/>
    <property type="match status" value="4"/>
</dbReference>
<dbReference type="Pfam" id="PF01476">
    <property type="entry name" value="LysM"/>
    <property type="match status" value="4"/>
</dbReference>
<organism evidence="6 7">
    <name type="scientific">Clostridium cavendishii DSM 21758</name>
    <dbReference type="NCBI Taxonomy" id="1121302"/>
    <lineage>
        <taxon>Bacteria</taxon>
        <taxon>Bacillati</taxon>
        <taxon>Bacillota</taxon>
        <taxon>Clostridia</taxon>
        <taxon>Eubacteriales</taxon>
        <taxon>Clostridiaceae</taxon>
        <taxon>Clostridium</taxon>
    </lineage>
</organism>
<evidence type="ECO:0000256" key="2">
    <source>
        <dbReference type="ARBA" id="ARBA00022801"/>
    </source>
</evidence>
<dbReference type="SMART" id="SM00257">
    <property type="entry name" value="LysM"/>
    <property type="match status" value="4"/>
</dbReference>
<reference evidence="6 7" key="1">
    <citation type="submission" date="2016-11" db="EMBL/GenBank/DDBJ databases">
        <authorList>
            <person name="Jaros S."/>
            <person name="Januszkiewicz K."/>
            <person name="Wedrychowicz H."/>
        </authorList>
    </citation>
    <scope>NUCLEOTIDE SEQUENCE [LARGE SCALE GENOMIC DNA]</scope>
    <source>
        <strain evidence="6 7">DSM 21758</strain>
    </source>
</reference>
<dbReference type="InterPro" id="IPR018077">
    <property type="entry name" value="Glyco_hydro_fam25_subgr"/>
</dbReference>
<dbReference type="Pfam" id="PF01183">
    <property type="entry name" value="Glyco_hydro_25"/>
    <property type="match status" value="1"/>
</dbReference>
<keyword evidence="7" id="KW-1185">Reference proteome</keyword>
<dbReference type="GO" id="GO:0003796">
    <property type="term" value="F:lysozyme activity"/>
    <property type="evidence" value="ECO:0007669"/>
    <property type="project" value="UniProtKB-EC"/>
</dbReference>
<comment type="catalytic activity">
    <reaction evidence="4">
        <text>Hydrolysis of (1-&gt;4)-beta-linkages between N-acetylmuramic acid and N-acetyl-D-glucosamine residues in a peptidoglycan and between N-acetyl-D-glucosamine residues in chitodextrins.</text>
        <dbReference type="EC" id="3.2.1.17"/>
    </reaction>
</comment>
<dbReference type="SMART" id="SM00641">
    <property type="entry name" value="Glyco_25"/>
    <property type="match status" value="1"/>
</dbReference>
<dbReference type="AlphaFoldDB" id="A0A1M6IP14"/>
<feature type="domain" description="LysM" evidence="5">
    <location>
        <begin position="214"/>
        <end position="258"/>
    </location>
</feature>
<dbReference type="GO" id="GO:0016998">
    <property type="term" value="P:cell wall macromolecule catabolic process"/>
    <property type="evidence" value="ECO:0007669"/>
    <property type="project" value="InterPro"/>
</dbReference>
<dbReference type="EMBL" id="FQZB01000008">
    <property type="protein sequence ID" value="SHJ36177.1"/>
    <property type="molecule type" value="Genomic_DNA"/>
</dbReference>
<dbReference type="InterPro" id="IPR008270">
    <property type="entry name" value="Glyco_hydro_25_AS"/>
</dbReference>
<evidence type="ECO:0000259" key="5">
    <source>
        <dbReference type="PROSITE" id="PS51782"/>
    </source>
</evidence>
<dbReference type="SUPFAM" id="SSF54106">
    <property type="entry name" value="LysM domain"/>
    <property type="match status" value="4"/>
</dbReference>